<feature type="domain" description="Galactose oxidase-like Early set" evidence="1">
    <location>
        <begin position="89"/>
        <end position="196"/>
    </location>
</feature>
<keyword evidence="3" id="KW-1185">Reference proteome</keyword>
<accession>A0A3S2VFH4</accession>
<dbReference type="Pfam" id="PF09118">
    <property type="entry name" value="GO-like_E_set"/>
    <property type="match status" value="1"/>
</dbReference>
<organism evidence="2 3">
    <name type="scientific">Streptomyces antnestii</name>
    <dbReference type="NCBI Taxonomy" id="2494256"/>
    <lineage>
        <taxon>Bacteria</taxon>
        <taxon>Bacillati</taxon>
        <taxon>Actinomycetota</taxon>
        <taxon>Actinomycetes</taxon>
        <taxon>Kitasatosporales</taxon>
        <taxon>Streptomycetaceae</taxon>
        <taxon>Streptomyces</taxon>
    </lineage>
</organism>
<dbReference type="InterPro" id="IPR014756">
    <property type="entry name" value="Ig_E-set"/>
</dbReference>
<dbReference type="InterPro" id="IPR013783">
    <property type="entry name" value="Ig-like_fold"/>
</dbReference>
<evidence type="ECO:0000313" key="2">
    <source>
        <dbReference type="EMBL" id="RVU23823.1"/>
    </source>
</evidence>
<name>A0A3S2VFH4_9ACTN</name>
<dbReference type="PANTHER" id="PTHR32208">
    <property type="entry name" value="SECRETED PROTEIN-RELATED"/>
    <property type="match status" value="1"/>
</dbReference>
<sequence length="198" mass="21591">MKDLMGDMNRVPVLASEIFDPVTETFRPAADALTDRRCHSVALLQPDGTVLKAGSTGGFADDPETGKSLVDEHTTAERYYPPYLWRGPRPAITAVAGANDAWTTLGYDTQVGLQARGAGLDAQSKVALIRFGSTTHGNNMDQRYVWLRTVAQDSESYERWTIQFRTPETSAVAPPGDYMLVVVDSSGVPSPSRFVHLS</sequence>
<dbReference type="PANTHER" id="PTHR32208:SF21">
    <property type="entry name" value="LOW QUALITY PROTEIN: ALDEHYDE OXIDASE GLOX-LIKE"/>
    <property type="match status" value="1"/>
</dbReference>
<dbReference type="CDD" id="cd02851">
    <property type="entry name" value="E_set_GO_C"/>
    <property type="match status" value="1"/>
</dbReference>
<proteinExistence type="predicted"/>
<evidence type="ECO:0000259" key="1">
    <source>
        <dbReference type="Pfam" id="PF09118"/>
    </source>
</evidence>
<dbReference type="AlphaFoldDB" id="A0A3S2VFH4"/>
<dbReference type="InterPro" id="IPR015202">
    <property type="entry name" value="GO-like_E_set"/>
</dbReference>
<dbReference type="Proteomes" id="UP000283128">
    <property type="component" value="Unassembled WGS sequence"/>
</dbReference>
<evidence type="ECO:0000313" key="3">
    <source>
        <dbReference type="Proteomes" id="UP000283128"/>
    </source>
</evidence>
<dbReference type="SUPFAM" id="SSF81296">
    <property type="entry name" value="E set domains"/>
    <property type="match status" value="1"/>
</dbReference>
<dbReference type="OrthoDB" id="601499at2"/>
<dbReference type="InterPro" id="IPR037293">
    <property type="entry name" value="Gal_Oxidase_central_sf"/>
</dbReference>
<dbReference type="RefSeq" id="WP_127829119.1">
    <property type="nucleotide sequence ID" value="NZ_RZYA01000007.1"/>
</dbReference>
<dbReference type="Gene3D" id="2.130.10.80">
    <property type="entry name" value="Galactose oxidase/kelch, beta-propeller"/>
    <property type="match status" value="1"/>
</dbReference>
<dbReference type="GO" id="GO:0005975">
    <property type="term" value="P:carbohydrate metabolic process"/>
    <property type="evidence" value="ECO:0007669"/>
    <property type="project" value="UniProtKB-ARBA"/>
</dbReference>
<dbReference type="Gene3D" id="2.60.40.10">
    <property type="entry name" value="Immunoglobulins"/>
    <property type="match status" value="1"/>
</dbReference>
<protein>
    <submittedName>
        <fullName evidence="2">DUF1929 domain-containing protein</fullName>
    </submittedName>
</protein>
<gene>
    <name evidence="2" type="ORF">EOT10_17345</name>
</gene>
<reference evidence="2 3" key="1">
    <citation type="submission" date="2019-01" db="EMBL/GenBank/DDBJ databases">
        <title>Genome sequences of Streptomyces and Rhizobium isolates collected from root and soil.</title>
        <authorList>
            <person name="Chhettri S."/>
            <person name="Sevigny J.L."/>
            <person name="Sen A."/>
            <person name="Ennis N."/>
            <person name="Tisa L."/>
        </authorList>
    </citation>
    <scope>NUCLEOTIDE SEQUENCE [LARGE SCALE GENOMIC DNA]</scope>
    <source>
        <strain evidence="2 3">San01</strain>
    </source>
</reference>
<comment type="caution">
    <text evidence="2">The sequence shown here is derived from an EMBL/GenBank/DDBJ whole genome shotgun (WGS) entry which is preliminary data.</text>
</comment>
<dbReference type="EMBL" id="RZYA01000007">
    <property type="protein sequence ID" value="RVU23823.1"/>
    <property type="molecule type" value="Genomic_DNA"/>
</dbReference>